<dbReference type="AlphaFoldDB" id="A0A0H5DNI1"/>
<accession>A0A0H5DNI1</accession>
<name>A0A0H5DNI1_9BACT</name>
<feature type="domain" description="DUF374" evidence="1">
    <location>
        <begin position="74"/>
        <end position="138"/>
    </location>
</feature>
<dbReference type="RefSeq" id="WP_098037754.1">
    <property type="nucleotide sequence ID" value="NZ_CWGJ01000008.1"/>
</dbReference>
<protein>
    <recommendedName>
        <fullName evidence="1">DUF374 domain-containing protein</fullName>
    </recommendedName>
</protein>
<dbReference type="Proteomes" id="UP000220251">
    <property type="component" value="Unassembled WGS sequence"/>
</dbReference>
<dbReference type="Pfam" id="PF04028">
    <property type="entry name" value="DUF374"/>
    <property type="match status" value="1"/>
</dbReference>
<sequence>MKRLYYYTIQKIIPRILGRIIKAAAALLTMTCRFELKGFDRFIKEAKGRPAILALWHSKLSLAPALLTRHTPFNYAALISKSKDGEIIAEVINAYGIRGEAIRVAHSAKFGGLIGAIDRVRKGERVLVITPDGPRGPARQVKGGIVAMALKSGALIFPMGWTCDTCWTLKTWDQMGIPKPFSKITVSIGAPINPDELTDHEMAATLIKERIDLQETSSIPE</sequence>
<keyword evidence="3" id="KW-1185">Reference proteome</keyword>
<dbReference type="CDD" id="cd07983">
    <property type="entry name" value="LPLAT_DUF374-like"/>
    <property type="match status" value="1"/>
</dbReference>
<proteinExistence type="predicted"/>
<dbReference type="SUPFAM" id="SSF69593">
    <property type="entry name" value="Glycerol-3-phosphate (1)-acyltransferase"/>
    <property type="match status" value="1"/>
</dbReference>
<evidence type="ECO:0000259" key="1">
    <source>
        <dbReference type="Pfam" id="PF04028"/>
    </source>
</evidence>
<dbReference type="OrthoDB" id="9810508at2"/>
<evidence type="ECO:0000313" key="3">
    <source>
        <dbReference type="Proteomes" id="UP000220251"/>
    </source>
</evidence>
<organism evidence="2 3">
    <name type="scientific">Estrella lausannensis</name>
    <dbReference type="NCBI Taxonomy" id="483423"/>
    <lineage>
        <taxon>Bacteria</taxon>
        <taxon>Pseudomonadati</taxon>
        <taxon>Chlamydiota</taxon>
        <taxon>Chlamydiia</taxon>
        <taxon>Parachlamydiales</taxon>
        <taxon>Candidatus Criblamydiaceae</taxon>
        <taxon>Estrella</taxon>
    </lineage>
</organism>
<dbReference type="EMBL" id="CWGJ01000008">
    <property type="protein sequence ID" value="CRX37891.1"/>
    <property type="molecule type" value="Genomic_DNA"/>
</dbReference>
<reference evidence="3" key="1">
    <citation type="submission" date="2015-06" db="EMBL/GenBank/DDBJ databases">
        <authorList>
            <person name="Bertelli C."/>
        </authorList>
    </citation>
    <scope>NUCLEOTIDE SEQUENCE [LARGE SCALE GENOMIC DNA]</scope>
    <source>
        <strain evidence="3">CRIB-30</strain>
    </source>
</reference>
<gene>
    <name evidence="2" type="ORF">ELAC_0536</name>
</gene>
<dbReference type="InterPro" id="IPR007172">
    <property type="entry name" value="DUF374"/>
</dbReference>
<evidence type="ECO:0000313" key="2">
    <source>
        <dbReference type="EMBL" id="CRX37891.1"/>
    </source>
</evidence>